<feature type="compositionally biased region" description="Low complexity" evidence="12">
    <location>
        <begin position="378"/>
        <end position="418"/>
    </location>
</feature>
<keyword evidence="6 10" id="KW-0238">DNA-binding</keyword>
<dbReference type="GO" id="GO:0000981">
    <property type="term" value="F:DNA-binding transcription factor activity, RNA polymerase II-specific"/>
    <property type="evidence" value="ECO:0007669"/>
    <property type="project" value="InterPro"/>
</dbReference>
<dbReference type="FunFam" id="1.10.10.10:FF:000003">
    <property type="entry name" value="Paired box protein Pax-6"/>
    <property type="match status" value="1"/>
</dbReference>
<dbReference type="InterPro" id="IPR036388">
    <property type="entry name" value="WH-like_DNA-bd_sf"/>
</dbReference>
<keyword evidence="3" id="KW-0217">Developmental protein</keyword>
<evidence type="ECO:0000256" key="3">
    <source>
        <dbReference type="ARBA" id="ARBA00022473"/>
    </source>
</evidence>
<feature type="region of interest" description="Disordered" evidence="12">
    <location>
        <begin position="272"/>
        <end position="318"/>
    </location>
</feature>
<dbReference type="GO" id="GO:0009791">
    <property type="term" value="P:post-embryonic development"/>
    <property type="evidence" value="ECO:0007669"/>
    <property type="project" value="UniProtKB-ARBA"/>
</dbReference>
<keyword evidence="8" id="KW-0804">Transcription</keyword>
<dbReference type="PROSITE" id="PS50071">
    <property type="entry name" value="HOMEOBOX_2"/>
    <property type="match status" value="1"/>
</dbReference>
<dbReference type="PROSITE" id="PS00027">
    <property type="entry name" value="HOMEOBOX_1"/>
    <property type="match status" value="1"/>
</dbReference>
<dbReference type="PROSITE" id="PS51057">
    <property type="entry name" value="PAIRED_2"/>
    <property type="match status" value="1"/>
</dbReference>
<dbReference type="Gene3D" id="1.10.10.10">
    <property type="entry name" value="Winged helix-like DNA-binding domain superfamily/Winged helix DNA-binding domain"/>
    <property type="match status" value="1"/>
</dbReference>
<feature type="compositionally biased region" description="Basic residues" evidence="12">
    <location>
        <begin position="451"/>
        <end position="465"/>
    </location>
</feature>
<evidence type="ECO:0000256" key="8">
    <source>
        <dbReference type="ARBA" id="ARBA00023163"/>
    </source>
</evidence>
<accession>A0A811V8C7</accession>
<keyword evidence="7 10" id="KW-0371">Homeobox</keyword>
<evidence type="ECO:0000256" key="5">
    <source>
        <dbReference type="ARBA" id="ARBA00023015"/>
    </source>
</evidence>
<evidence type="ECO:0000313" key="16">
    <source>
        <dbReference type="Proteomes" id="UP000606786"/>
    </source>
</evidence>
<keyword evidence="5" id="KW-0805">Transcription regulation</keyword>
<keyword evidence="16" id="KW-1185">Reference proteome</keyword>
<dbReference type="Gene3D" id="1.10.10.60">
    <property type="entry name" value="Homeodomain-like"/>
    <property type="match status" value="1"/>
</dbReference>
<feature type="compositionally biased region" description="Low complexity" evidence="12">
    <location>
        <begin position="425"/>
        <end position="444"/>
    </location>
</feature>
<evidence type="ECO:0000313" key="15">
    <source>
        <dbReference type="EMBL" id="CAD7006067.1"/>
    </source>
</evidence>
<evidence type="ECO:0000259" key="13">
    <source>
        <dbReference type="PROSITE" id="PS50071"/>
    </source>
</evidence>
<dbReference type="GO" id="GO:0005634">
    <property type="term" value="C:nucleus"/>
    <property type="evidence" value="ECO:0007669"/>
    <property type="project" value="UniProtKB-SubCell"/>
</dbReference>
<keyword evidence="4" id="KW-0563">Paired box</keyword>
<feature type="region of interest" description="Disordered" evidence="12">
    <location>
        <begin position="574"/>
        <end position="601"/>
    </location>
</feature>
<evidence type="ECO:0000256" key="7">
    <source>
        <dbReference type="ARBA" id="ARBA00023155"/>
    </source>
</evidence>
<gene>
    <name evidence="15" type="ORF">CCAP1982_LOCUS14402</name>
</gene>
<dbReference type="CDD" id="cd00086">
    <property type="entry name" value="homeodomain"/>
    <property type="match status" value="1"/>
</dbReference>
<reference evidence="15" key="1">
    <citation type="submission" date="2020-11" db="EMBL/GenBank/DDBJ databases">
        <authorList>
            <person name="Whitehead M."/>
        </authorList>
    </citation>
    <scope>NUCLEOTIDE SEQUENCE</scope>
    <source>
        <strain evidence="15">EGII</strain>
    </source>
</reference>
<dbReference type="InterPro" id="IPR017970">
    <property type="entry name" value="Homeobox_CS"/>
</dbReference>
<dbReference type="SMART" id="SM00351">
    <property type="entry name" value="PAX"/>
    <property type="match status" value="1"/>
</dbReference>
<feature type="region of interest" description="Disordered" evidence="12">
    <location>
        <begin position="643"/>
        <end position="749"/>
    </location>
</feature>
<dbReference type="AlphaFoldDB" id="A0A811V8C7"/>
<organism evidence="15 16">
    <name type="scientific">Ceratitis capitata</name>
    <name type="common">Mediterranean fruit fly</name>
    <name type="synonym">Tephritis capitata</name>
    <dbReference type="NCBI Taxonomy" id="7213"/>
    <lineage>
        <taxon>Eukaryota</taxon>
        <taxon>Metazoa</taxon>
        <taxon>Ecdysozoa</taxon>
        <taxon>Arthropoda</taxon>
        <taxon>Hexapoda</taxon>
        <taxon>Insecta</taxon>
        <taxon>Pterygota</taxon>
        <taxon>Neoptera</taxon>
        <taxon>Endopterygota</taxon>
        <taxon>Diptera</taxon>
        <taxon>Brachycera</taxon>
        <taxon>Muscomorpha</taxon>
        <taxon>Tephritoidea</taxon>
        <taxon>Tephritidae</taxon>
        <taxon>Ceratitis</taxon>
        <taxon>Ceratitis</taxon>
    </lineage>
</organism>
<comment type="similarity">
    <text evidence="2">Belongs to the paired homeobox family.</text>
</comment>
<feature type="domain" description="Paired" evidence="14">
    <location>
        <begin position="59"/>
        <end position="181"/>
    </location>
</feature>
<dbReference type="EMBL" id="CAJHJT010000034">
    <property type="protein sequence ID" value="CAD7006067.1"/>
    <property type="molecule type" value="Genomic_DNA"/>
</dbReference>
<keyword evidence="9 10" id="KW-0539">Nucleus</keyword>
<evidence type="ECO:0000256" key="2">
    <source>
        <dbReference type="ARBA" id="ARBA00005733"/>
    </source>
</evidence>
<evidence type="ECO:0000256" key="12">
    <source>
        <dbReference type="SAM" id="MobiDB-lite"/>
    </source>
</evidence>
<feature type="domain" description="Homeobox" evidence="13">
    <location>
        <begin position="308"/>
        <end position="368"/>
    </location>
</feature>
<evidence type="ECO:0000256" key="6">
    <source>
        <dbReference type="ARBA" id="ARBA00023125"/>
    </source>
</evidence>
<protein>
    <submittedName>
        <fullName evidence="15">(Mediterranean fruit fly) hypothetical protein</fullName>
    </submittedName>
</protein>
<comment type="caution">
    <text evidence="15">The sequence shown here is derived from an EMBL/GenBank/DDBJ whole genome shotgun (WGS) entry which is preliminary data.</text>
</comment>
<feature type="compositionally biased region" description="Low complexity" evidence="12">
    <location>
        <begin position="646"/>
        <end position="666"/>
    </location>
</feature>
<evidence type="ECO:0000256" key="9">
    <source>
        <dbReference type="ARBA" id="ARBA00023242"/>
    </source>
</evidence>
<sequence>MLIEPGINHKFGTLAAANTSIPAHWKMEPPRIPALAGTGGAPTIPPPCNIGLPPSVQIPGAAIFGSGGSPSPSTLNALMSQQRLLELSRFGGLRGYDIAQHMLSQQGAVSKLLGSLRPPGLIGGSKPKVATPTVVSKIEQYKRENPTIFAWEIRERLISEAVCTNTTAPSVSSINRILRNRAAERVASEFARTAAYSLYPPHPYGGFTWHPSAAAAAAAANAPAAAHFWPTQAAGPTLTTLPHSGGGGGSSGGSGGLGGTLAGSAATGGLLTTNNRAISPGSGSRDTLESPDDSRHVDSDYLDDDDEPKFRRNRTTFSPEQLEELEKEFDKSHYPCVSTRERLSSRTSLSEARVQVWFSNRRAKWRRHQRMNLLKQRSSPSGHPHIPHSQPSPESSSNNNNNNTNYSSNNNSSLSHSHGSAMGVAASPTSSCHSNSNTSTCATADQLQSHQHQHQHHHHQHHHYTTHGGQVSSATSASAQGSDLELRAHGHHMTHHAAPSHPASTTTATMLLNHYSQQQQQQQHHQQQQQFAAKAHYAAAAAAAAAAQSQHPAAELSAETAPQQHLAATLAATLASTHQQQQQQQQPLSTSPTASAPLSMGGEHSAFRSLVGSPSAAAFAHLVRQYAVAATLSANVASMGDELKHQQQQQQQHHSHQQQQQIQQQQLVTVDDSSEDSEEEINVHDDSEDELEVVQRTSRGDQNNSYNNNNNNNNSNKHNDGANTNNNNQATEMSAVSNKAPLQLTKHDR</sequence>
<dbReference type="InterPro" id="IPR043565">
    <property type="entry name" value="PAX_fam"/>
</dbReference>
<feature type="compositionally biased region" description="Low complexity" evidence="12">
    <location>
        <begin position="703"/>
        <end position="728"/>
    </location>
</feature>
<evidence type="ECO:0000256" key="10">
    <source>
        <dbReference type="PROSITE-ProRule" id="PRU00108"/>
    </source>
</evidence>
<dbReference type="InterPro" id="IPR009057">
    <property type="entry name" value="Homeodomain-like_sf"/>
</dbReference>
<name>A0A811V8C7_CERCA</name>
<dbReference type="GO" id="GO:0000978">
    <property type="term" value="F:RNA polymerase II cis-regulatory region sequence-specific DNA binding"/>
    <property type="evidence" value="ECO:0007669"/>
    <property type="project" value="TreeGrafter"/>
</dbReference>
<dbReference type="PANTHER" id="PTHR45636">
    <property type="entry name" value="PAIRED BOX PROTEIN PAX-6-RELATED-RELATED"/>
    <property type="match status" value="1"/>
</dbReference>
<feature type="region of interest" description="Disordered" evidence="12">
    <location>
        <begin position="375"/>
        <end position="480"/>
    </location>
</feature>
<dbReference type="InterPro" id="IPR001523">
    <property type="entry name" value="Paired_dom"/>
</dbReference>
<dbReference type="Pfam" id="PF00292">
    <property type="entry name" value="PAX"/>
    <property type="match status" value="1"/>
</dbReference>
<feature type="compositionally biased region" description="Low complexity" evidence="12">
    <location>
        <begin position="574"/>
        <end position="595"/>
    </location>
</feature>
<dbReference type="FunFam" id="1.10.10.60:FF:000307">
    <property type="entry name" value="Eyegone, isoform A"/>
    <property type="match status" value="1"/>
</dbReference>
<feature type="region of interest" description="Disordered" evidence="12">
    <location>
        <begin position="234"/>
        <end position="260"/>
    </location>
</feature>
<feature type="compositionally biased region" description="Polar residues" evidence="12">
    <location>
        <begin position="274"/>
        <end position="285"/>
    </location>
</feature>
<comment type="subcellular location">
    <subcellularLocation>
        <location evidence="1 10 11">Nucleus</location>
    </subcellularLocation>
</comment>
<evidence type="ECO:0000256" key="1">
    <source>
        <dbReference type="ARBA" id="ARBA00004123"/>
    </source>
</evidence>
<dbReference type="OrthoDB" id="3225452at2759"/>
<feature type="compositionally biased region" description="Acidic residues" evidence="12">
    <location>
        <begin position="672"/>
        <end position="692"/>
    </location>
</feature>
<evidence type="ECO:0000259" key="14">
    <source>
        <dbReference type="PROSITE" id="PS51057"/>
    </source>
</evidence>
<feature type="compositionally biased region" description="Polar residues" evidence="12">
    <location>
        <begin position="467"/>
        <end position="480"/>
    </location>
</feature>
<dbReference type="Pfam" id="PF00046">
    <property type="entry name" value="Homeodomain"/>
    <property type="match status" value="1"/>
</dbReference>
<evidence type="ECO:0000256" key="4">
    <source>
        <dbReference type="ARBA" id="ARBA00022724"/>
    </source>
</evidence>
<feature type="compositionally biased region" description="Basic and acidic residues" evidence="12">
    <location>
        <begin position="286"/>
        <end position="299"/>
    </location>
</feature>
<evidence type="ECO:0000256" key="11">
    <source>
        <dbReference type="RuleBase" id="RU000682"/>
    </source>
</evidence>
<dbReference type="InterPro" id="IPR001356">
    <property type="entry name" value="HD"/>
</dbReference>
<feature type="compositionally biased region" description="Gly residues" evidence="12">
    <location>
        <begin position="244"/>
        <end position="260"/>
    </location>
</feature>
<feature type="DNA-binding region" description="Homeobox" evidence="10">
    <location>
        <begin position="310"/>
        <end position="369"/>
    </location>
</feature>
<proteinExistence type="inferred from homology"/>
<dbReference type="PANTHER" id="PTHR45636:SF50">
    <property type="entry name" value="EYEGONE, ISOFORM A-RELATED"/>
    <property type="match status" value="1"/>
</dbReference>
<dbReference type="SUPFAM" id="SSF46689">
    <property type="entry name" value="Homeodomain-like"/>
    <property type="match status" value="2"/>
</dbReference>
<dbReference type="Proteomes" id="UP000606786">
    <property type="component" value="Unassembled WGS sequence"/>
</dbReference>
<dbReference type="SMART" id="SM00389">
    <property type="entry name" value="HOX"/>
    <property type="match status" value="1"/>
</dbReference>